<organism evidence="7 8">
    <name type="scientific">Brachionus plicatilis</name>
    <name type="common">Marine rotifer</name>
    <name type="synonym">Brachionus muelleri</name>
    <dbReference type="NCBI Taxonomy" id="10195"/>
    <lineage>
        <taxon>Eukaryota</taxon>
        <taxon>Metazoa</taxon>
        <taxon>Spiralia</taxon>
        <taxon>Gnathifera</taxon>
        <taxon>Rotifera</taxon>
        <taxon>Eurotatoria</taxon>
        <taxon>Monogononta</taxon>
        <taxon>Pseudotrocha</taxon>
        <taxon>Ploima</taxon>
        <taxon>Brachionidae</taxon>
        <taxon>Brachionus</taxon>
    </lineage>
</organism>
<keyword evidence="8" id="KW-1185">Reference proteome</keyword>
<accession>A0A3M7Q3P7</accession>
<feature type="binding site" evidence="4">
    <location>
        <position position="67"/>
    </location>
    <ligand>
        <name>GTP</name>
        <dbReference type="ChEBI" id="CHEBI:37565"/>
    </ligand>
</feature>
<feature type="binding site" evidence="5">
    <location>
        <position position="45"/>
    </location>
    <ligand>
        <name>Mg(2+)</name>
        <dbReference type="ChEBI" id="CHEBI:18420"/>
    </ligand>
</feature>
<feature type="binding site" evidence="4">
    <location>
        <begin position="123"/>
        <end position="126"/>
    </location>
    <ligand>
        <name>GTP</name>
        <dbReference type="ChEBI" id="CHEBI:37565"/>
    </ligand>
</feature>
<dbReference type="SMART" id="SM00177">
    <property type="entry name" value="ARF"/>
    <property type="match status" value="1"/>
</dbReference>
<evidence type="ECO:0000256" key="3">
    <source>
        <dbReference type="ARBA" id="ARBA00023134"/>
    </source>
</evidence>
<evidence type="ECO:0000256" key="5">
    <source>
        <dbReference type="PIRSR" id="PIRSR606689-2"/>
    </source>
</evidence>
<dbReference type="Pfam" id="PF00025">
    <property type="entry name" value="Arf"/>
    <property type="match status" value="1"/>
</dbReference>
<keyword evidence="3 4" id="KW-0342">GTP-binding</keyword>
<gene>
    <name evidence="7" type="ORF">BpHYR1_032843</name>
</gene>
<keyword evidence="5" id="KW-0479">Metal-binding</keyword>
<dbReference type="GO" id="GO:0005525">
    <property type="term" value="F:GTP binding"/>
    <property type="evidence" value="ECO:0007669"/>
    <property type="project" value="UniProtKB-KW"/>
</dbReference>
<dbReference type="STRING" id="10195.A0A3M7Q3P7"/>
<evidence type="ECO:0000313" key="7">
    <source>
        <dbReference type="EMBL" id="RNA06066.1"/>
    </source>
</evidence>
<dbReference type="EMBL" id="REGN01007503">
    <property type="protein sequence ID" value="RNA06066.1"/>
    <property type="molecule type" value="Genomic_DNA"/>
</dbReference>
<comment type="similarity">
    <text evidence="1 6">Belongs to the small GTPase superfamily. Arf family.</text>
</comment>
<feature type="binding site" evidence="4">
    <location>
        <begin position="21"/>
        <end position="28"/>
    </location>
    <ligand>
        <name>GTP</name>
        <dbReference type="ChEBI" id="CHEBI:37565"/>
    </ligand>
</feature>
<evidence type="ECO:0000256" key="4">
    <source>
        <dbReference type="PIRSR" id="PIRSR606689-1"/>
    </source>
</evidence>
<name>A0A3M7Q3P7_BRAPC</name>
<keyword evidence="5" id="KW-0460">Magnesium</keyword>
<evidence type="ECO:0000256" key="2">
    <source>
        <dbReference type="ARBA" id="ARBA00022741"/>
    </source>
</evidence>
<dbReference type="Proteomes" id="UP000276133">
    <property type="component" value="Unassembled WGS sequence"/>
</dbReference>
<evidence type="ECO:0000256" key="1">
    <source>
        <dbReference type="ARBA" id="ARBA00010290"/>
    </source>
</evidence>
<evidence type="ECO:0000256" key="6">
    <source>
        <dbReference type="RuleBase" id="RU003925"/>
    </source>
</evidence>
<dbReference type="AlphaFoldDB" id="A0A3M7Q3P7"/>
<dbReference type="GO" id="GO:0030010">
    <property type="term" value="P:establishment of cell polarity"/>
    <property type="evidence" value="ECO:0007669"/>
    <property type="project" value="UniProtKB-ARBA"/>
</dbReference>
<keyword evidence="2 4" id="KW-0547">Nucleotide-binding</keyword>
<comment type="caution">
    <text evidence="7">The sequence shown here is derived from an EMBL/GenBank/DDBJ whole genome shotgun (WGS) entry which is preliminary data.</text>
</comment>
<dbReference type="GO" id="GO:0003924">
    <property type="term" value="F:GTPase activity"/>
    <property type="evidence" value="ECO:0007669"/>
    <property type="project" value="InterPro"/>
</dbReference>
<dbReference type="OrthoDB" id="10130993at2759"/>
<dbReference type="CDD" id="cd00878">
    <property type="entry name" value="Arf_Arl"/>
    <property type="match status" value="1"/>
</dbReference>
<sequence>MGNFKSFLFNKPEPIRCLFLGLDAAGKTTILYCLKLGEIVTTIPTIGFNVETLEHKGFGLTAWDVGGRDKLRVLYRHYFEKTKIIIFVIDSSDTDRLMEAKEELHKICAEDQLQNCMLLVLANKQDLEKSMPVDEIRKAIEFDSIVLKPKQIFGTVATKRDNLEVVLDWIRDNYEENNNRLIQPVAETYNDIKDITKAESWIEYFKKITQKIFIGTN</sequence>
<dbReference type="PANTHER" id="PTHR11711">
    <property type="entry name" value="ADP RIBOSYLATION FACTOR-RELATED"/>
    <property type="match status" value="1"/>
</dbReference>
<evidence type="ECO:0000313" key="8">
    <source>
        <dbReference type="Proteomes" id="UP000276133"/>
    </source>
</evidence>
<proteinExistence type="inferred from homology"/>
<dbReference type="PRINTS" id="PR00328">
    <property type="entry name" value="SAR1GTPBP"/>
</dbReference>
<dbReference type="InterPro" id="IPR027417">
    <property type="entry name" value="P-loop_NTPase"/>
</dbReference>
<protein>
    <submittedName>
        <fullName evidence="7">ADP-ribosylation factor 1-like</fullName>
    </submittedName>
</protein>
<dbReference type="NCBIfam" id="TIGR00231">
    <property type="entry name" value="small_GTP"/>
    <property type="match status" value="1"/>
</dbReference>
<feature type="binding site" evidence="5">
    <location>
        <position position="28"/>
    </location>
    <ligand>
        <name>Mg(2+)</name>
        <dbReference type="ChEBI" id="CHEBI:18420"/>
    </ligand>
</feature>
<dbReference type="InterPro" id="IPR005225">
    <property type="entry name" value="Small_GTP-bd"/>
</dbReference>
<dbReference type="GO" id="GO:0046872">
    <property type="term" value="F:metal ion binding"/>
    <property type="evidence" value="ECO:0007669"/>
    <property type="project" value="UniProtKB-KW"/>
</dbReference>
<dbReference type="SMART" id="SM00178">
    <property type="entry name" value="SAR"/>
    <property type="match status" value="1"/>
</dbReference>
<dbReference type="FunFam" id="3.40.50.300:FF:000412">
    <property type="entry name" value="ADP-ribosylation factor 1"/>
    <property type="match status" value="1"/>
</dbReference>
<reference evidence="7 8" key="1">
    <citation type="journal article" date="2018" name="Sci. Rep.">
        <title>Genomic signatures of local adaptation to the degree of environmental predictability in rotifers.</title>
        <authorList>
            <person name="Franch-Gras L."/>
            <person name="Hahn C."/>
            <person name="Garcia-Roger E.M."/>
            <person name="Carmona M.J."/>
            <person name="Serra M."/>
            <person name="Gomez A."/>
        </authorList>
    </citation>
    <scope>NUCLEOTIDE SEQUENCE [LARGE SCALE GENOMIC DNA]</scope>
    <source>
        <strain evidence="7">HYR1</strain>
    </source>
</reference>
<dbReference type="InterPro" id="IPR024156">
    <property type="entry name" value="Small_GTPase_ARF"/>
</dbReference>
<dbReference type="SUPFAM" id="SSF52540">
    <property type="entry name" value="P-loop containing nucleoside triphosphate hydrolases"/>
    <property type="match status" value="1"/>
</dbReference>
<dbReference type="Gene3D" id="3.40.50.300">
    <property type="entry name" value="P-loop containing nucleotide triphosphate hydrolases"/>
    <property type="match status" value="1"/>
</dbReference>
<dbReference type="InterPro" id="IPR006689">
    <property type="entry name" value="Small_GTPase_ARF/SAR"/>
</dbReference>
<dbReference type="PROSITE" id="PS51417">
    <property type="entry name" value="ARF"/>
    <property type="match status" value="1"/>
</dbReference>